<dbReference type="PANTHER" id="PTHR48207:SF3">
    <property type="entry name" value="SUCCINATE--HYDROXYMETHYLGLUTARATE COA-TRANSFERASE"/>
    <property type="match status" value="1"/>
</dbReference>
<protein>
    <submittedName>
        <fullName evidence="3">Predicted acyl-CoA transferase/carnitine dehydratase</fullName>
    </submittedName>
</protein>
<dbReference type="InterPro" id="IPR003673">
    <property type="entry name" value="CoA-Trfase_fam_III"/>
</dbReference>
<dbReference type="Gene3D" id="3.30.1540.10">
    <property type="entry name" value="formyl-coa transferase, domain 3"/>
    <property type="match status" value="1"/>
</dbReference>
<feature type="region of interest" description="Disordered" evidence="2">
    <location>
        <begin position="367"/>
        <end position="398"/>
    </location>
</feature>
<dbReference type="OrthoDB" id="9797653at2"/>
<dbReference type="eggNOG" id="COG1804">
    <property type="taxonomic scope" value="Bacteria"/>
</dbReference>
<dbReference type="KEGG" id="mts:MTES_3392"/>
<reference evidence="3 4" key="1">
    <citation type="journal article" date="2011" name="J. Bacteriol.">
        <title>Genome sequence of Microbacterium testaceum StLB037, an N-acylhomoserine lactone-degrading bacterium isolated from potato leaves.</title>
        <authorList>
            <person name="Morohoshi T."/>
            <person name="Wang W.-Z."/>
            <person name="Someya N."/>
            <person name="Ikeda T."/>
        </authorList>
    </citation>
    <scope>NUCLEOTIDE SEQUENCE [LARGE SCALE GENOMIC DNA]</scope>
    <source>
        <strain evidence="3 4">StLB037</strain>
    </source>
</reference>
<dbReference type="PANTHER" id="PTHR48207">
    <property type="entry name" value="SUCCINATE--HYDROXYMETHYLGLUTARATE COA-TRANSFERASE"/>
    <property type="match status" value="1"/>
</dbReference>
<dbReference type="HOGENOM" id="CLU_033975_0_0_11"/>
<dbReference type="Proteomes" id="UP000008975">
    <property type="component" value="Chromosome"/>
</dbReference>
<dbReference type="Gene3D" id="3.40.50.10540">
    <property type="entry name" value="Crotonobetainyl-coa:carnitine coa-transferase, domain 1"/>
    <property type="match status" value="1"/>
</dbReference>
<sequence>MLGLDDDGKDAAVAPLDGIVIADFSRVLAGPLATMTLADLGARVIKVERPGTGDDTRAWGPPYAPSGMTTYFESVNRGKSSLVLDLRDPADHARAETLIARSDVVIENFRPGEFARLGFGAAALLARHPHLVVVSISGFGSAGGADLPGYDFVAQAVGGLMHVTGAQDGDAMKVGVALVDVLTGKDAVIGVLAALRRRESTGRGSLVEVNLLSSLQSALVNQVSAHLGAGIEPVRLGNRHPSIAPYEALRCADAPLAVACGNDAQFARMTAVLGAAELAADPRFATNADRVRNRTELAALLEDRLSAEPAATWAARLNSVGVAAGVVNTVGAGLALAEDLGLHPVIDTVGQDGRVSRQVRMPITWTPPYAGSPSAPPRLGEHTAEVLSWLDDTPEERP</sequence>
<gene>
    <name evidence="3" type="ordered locus">MTES_3392</name>
</gene>
<keyword evidence="1 3" id="KW-0808">Transferase</keyword>
<dbReference type="InterPro" id="IPR050483">
    <property type="entry name" value="CoA-transferase_III_domain"/>
</dbReference>
<dbReference type="Pfam" id="PF02515">
    <property type="entry name" value="CoA_transf_3"/>
    <property type="match status" value="1"/>
</dbReference>
<dbReference type="RefSeq" id="WP_013586478.1">
    <property type="nucleotide sequence ID" value="NC_015125.1"/>
</dbReference>
<reference key="2">
    <citation type="submission" date="2011-02" db="EMBL/GenBank/DDBJ databases">
        <title>Genome sequence of Microbacterium testaceum StLB037.</title>
        <authorList>
            <person name="Morohoshi T."/>
            <person name="Wang W.Z."/>
            <person name="Someya N."/>
            <person name="Ikeda T."/>
        </authorList>
    </citation>
    <scope>NUCLEOTIDE SEQUENCE</scope>
    <source>
        <strain>StLB037</strain>
    </source>
</reference>
<name>E8NEA2_MICTS</name>
<dbReference type="InterPro" id="IPR044855">
    <property type="entry name" value="CoA-Trfase_III_dom3_sf"/>
</dbReference>
<evidence type="ECO:0000256" key="1">
    <source>
        <dbReference type="ARBA" id="ARBA00022679"/>
    </source>
</evidence>
<dbReference type="STRING" id="979556.MTES_3392"/>
<dbReference type="AlphaFoldDB" id="E8NEA2"/>
<dbReference type="EMBL" id="AP012052">
    <property type="protein sequence ID" value="BAJ76356.1"/>
    <property type="molecule type" value="Genomic_DNA"/>
</dbReference>
<accession>E8NEA2</accession>
<evidence type="ECO:0000313" key="3">
    <source>
        <dbReference type="EMBL" id="BAJ76356.1"/>
    </source>
</evidence>
<dbReference type="SUPFAM" id="SSF89796">
    <property type="entry name" value="CoA-transferase family III (CaiB/BaiF)"/>
    <property type="match status" value="1"/>
</dbReference>
<evidence type="ECO:0000313" key="4">
    <source>
        <dbReference type="Proteomes" id="UP000008975"/>
    </source>
</evidence>
<dbReference type="InterPro" id="IPR023606">
    <property type="entry name" value="CoA-Trfase_III_dom_1_sf"/>
</dbReference>
<organism evidence="3 4">
    <name type="scientific">Microbacterium testaceum (strain StLB037)</name>
    <dbReference type="NCBI Taxonomy" id="979556"/>
    <lineage>
        <taxon>Bacteria</taxon>
        <taxon>Bacillati</taxon>
        <taxon>Actinomycetota</taxon>
        <taxon>Actinomycetes</taxon>
        <taxon>Micrococcales</taxon>
        <taxon>Microbacteriaceae</taxon>
        <taxon>Microbacterium</taxon>
    </lineage>
</organism>
<evidence type="ECO:0000256" key="2">
    <source>
        <dbReference type="SAM" id="MobiDB-lite"/>
    </source>
</evidence>
<dbReference type="GO" id="GO:0008410">
    <property type="term" value="F:CoA-transferase activity"/>
    <property type="evidence" value="ECO:0007669"/>
    <property type="project" value="TreeGrafter"/>
</dbReference>
<proteinExistence type="predicted"/>